<dbReference type="EMBL" id="JMIX01000009">
    <property type="protein sequence ID" value="KEO92708.1"/>
    <property type="molecule type" value="Genomic_DNA"/>
</dbReference>
<organism evidence="2 3">
    <name type="scientific">Erythrobacter litoralis</name>
    <dbReference type="NCBI Taxonomy" id="39960"/>
    <lineage>
        <taxon>Bacteria</taxon>
        <taxon>Pseudomonadati</taxon>
        <taxon>Pseudomonadota</taxon>
        <taxon>Alphaproteobacteria</taxon>
        <taxon>Sphingomonadales</taxon>
        <taxon>Erythrobacteraceae</taxon>
        <taxon>Erythrobacter/Porphyrobacter group</taxon>
        <taxon>Erythrobacter</taxon>
    </lineage>
</organism>
<keyword evidence="1" id="KW-0472">Membrane</keyword>
<dbReference type="AlphaFoldDB" id="A0A074MLH3"/>
<reference evidence="2 3" key="1">
    <citation type="submission" date="2014-04" db="EMBL/GenBank/DDBJ databases">
        <title>A comprehensive comparison of genomes of Erythrobacter spp. Strains.</title>
        <authorList>
            <person name="Zheng Q."/>
        </authorList>
    </citation>
    <scope>NUCLEOTIDE SEQUENCE [LARGE SCALE GENOMIC DNA]</scope>
    <source>
        <strain evidence="2 3">DSM 8509</strain>
    </source>
</reference>
<feature type="transmembrane region" description="Helical" evidence="1">
    <location>
        <begin position="6"/>
        <end position="24"/>
    </location>
</feature>
<dbReference type="Proteomes" id="UP000027866">
    <property type="component" value="Unassembled WGS sequence"/>
</dbReference>
<gene>
    <name evidence="2" type="ORF">EH32_15745</name>
</gene>
<evidence type="ECO:0000313" key="3">
    <source>
        <dbReference type="Proteomes" id="UP000027866"/>
    </source>
</evidence>
<keyword evidence="1" id="KW-1133">Transmembrane helix</keyword>
<protein>
    <submittedName>
        <fullName evidence="2">Uncharacterized protein</fullName>
    </submittedName>
</protein>
<feature type="transmembrane region" description="Helical" evidence="1">
    <location>
        <begin position="71"/>
        <end position="87"/>
    </location>
</feature>
<keyword evidence="1" id="KW-0812">Transmembrane</keyword>
<keyword evidence="3" id="KW-1185">Reference proteome</keyword>
<name>A0A074MLH3_9SPHN</name>
<evidence type="ECO:0000313" key="2">
    <source>
        <dbReference type="EMBL" id="KEO92708.1"/>
    </source>
</evidence>
<sequence>MTPQVILFIAGIAGALIAIGFVLARPQARANAHLAAALSAGFAAFTAVVLASEGVLPVWENHTANLWGVQVWWDLLIAVTIALVLIAPRARAAGMNLPLWGLFVVTTASIGLLALCARLFWLEARGAPEATSPSA</sequence>
<accession>A0A074MLH3</accession>
<evidence type="ECO:0000256" key="1">
    <source>
        <dbReference type="SAM" id="Phobius"/>
    </source>
</evidence>
<proteinExistence type="predicted"/>
<comment type="caution">
    <text evidence="2">The sequence shown here is derived from an EMBL/GenBank/DDBJ whole genome shotgun (WGS) entry which is preliminary data.</text>
</comment>
<feature type="transmembrane region" description="Helical" evidence="1">
    <location>
        <begin position="31"/>
        <end position="51"/>
    </location>
</feature>
<feature type="transmembrane region" description="Helical" evidence="1">
    <location>
        <begin position="99"/>
        <end position="121"/>
    </location>
</feature>